<dbReference type="Proteomes" id="UP001732700">
    <property type="component" value="Chromosome 2C"/>
</dbReference>
<protein>
    <submittedName>
        <fullName evidence="1">Uncharacterized protein</fullName>
    </submittedName>
</protein>
<proteinExistence type="predicted"/>
<reference evidence="1" key="1">
    <citation type="submission" date="2021-05" db="EMBL/GenBank/DDBJ databases">
        <authorList>
            <person name="Scholz U."/>
            <person name="Mascher M."/>
            <person name="Fiebig A."/>
        </authorList>
    </citation>
    <scope>NUCLEOTIDE SEQUENCE [LARGE SCALE GENOMIC DNA]</scope>
</reference>
<organism evidence="1 2">
    <name type="scientific">Avena sativa</name>
    <name type="common">Oat</name>
    <dbReference type="NCBI Taxonomy" id="4498"/>
    <lineage>
        <taxon>Eukaryota</taxon>
        <taxon>Viridiplantae</taxon>
        <taxon>Streptophyta</taxon>
        <taxon>Embryophyta</taxon>
        <taxon>Tracheophyta</taxon>
        <taxon>Spermatophyta</taxon>
        <taxon>Magnoliopsida</taxon>
        <taxon>Liliopsida</taxon>
        <taxon>Poales</taxon>
        <taxon>Poaceae</taxon>
        <taxon>BOP clade</taxon>
        <taxon>Pooideae</taxon>
        <taxon>Poodae</taxon>
        <taxon>Poeae</taxon>
        <taxon>Poeae Chloroplast Group 1 (Aveneae type)</taxon>
        <taxon>Aveninae</taxon>
        <taxon>Avena</taxon>
    </lineage>
</organism>
<accession>A0ACD5UP66</accession>
<reference evidence="1" key="2">
    <citation type="submission" date="2025-09" db="UniProtKB">
        <authorList>
            <consortium name="EnsemblPlants"/>
        </authorList>
    </citation>
    <scope>IDENTIFICATION</scope>
</reference>
<evidence type="ECO:0000313" key="1">
    <source>
        <dbReference type="EnsemblPlants" id="AVESA.00010b.r2.2CG0283760.1.CDS.1"/>
    </source>
</evidence>
<keyword evidence="2" id="KW-1185">Reference proteome</keyword>
<dbReference type="EnsemblPlants" id="AVESA.00010b.r2.2CG0283760.1">
    <property type="protein sequence ID" value="AVESA.00010b.r2.2CG0283760.1.CDS.1"/>
    <property type="gene ID" value="AVESA.00010b.r2.2CG0283760"/>
</dbReference>
<sequence>MLEGVHLSAEPDTIAWRFGSKSTYSARSAYQLHFIGAMSTGYKKLIWKGWAPARCKFFIWTLMLDRVLTADKLLQRGWDNDYFCPLCRRNLETTSHLLAECPFSIEVWKRMSAYFKTKALSPQTGWARSLPSKSGIARWWACIQRKGGRASSRQLS</sequence>
<name>A0ACD5UP66_AVESA</name>
<evidence type="ECO:0000313" key="2">
    <source>
        <dbReference type="Proteomes" id="UP001732700"/>
    </source>
</evidence>